<dbReference type="PANTHER" id="PTHR24390:SF242">
    <property type="entry name" value="ZINC FINGER PROTEIN 76"/>
    <property type="match status" value="1"/>
</dbReference>
<evidence type="ECO:0000256" key="2">
    <source>
        <dbReference type="ARBA" id="ARBA00022723"/>
    </source>
</evidence>
<reference evidence="10" key="2">
    <citation type="submission" date="2025-08" db="UniProtKB">
        <authorList>
            <consortium name="RefSeq"/>
        </authorList>
    </citation>
    <scope>IDENTIFICATION</scope>
    <source>
        <tissue evidence="10">Whole body</tissue>
    </source>
</reference>
<dbReference type="GeneID" id="113397297"/>
<dbReference type="GO" id="GO:0006357">
    <property type="term" value="P:regulation of transcription by RNA polymerase II"/>
    <property type="evidence" value="ECO:0007669"/>
    <property type="project" value="TreeGrafter"/>
</dbReference>
<dbReference type="PROSITE" id="PS50157">
    <property type="entry name" value="ZINC_FINGER_C2H2_2"/>
    <property type="match status" value="8"/>
</dbReference>
<keyword evidence="5" id="KW-0862">Zinc</keyword>
<evidence type="ECO:0000256" key="6">
    <source>
        <dbReference type="ARBA" id="ARBA00023242"/>
    </source>
</evidence>
<feature type="domain" description="C2H2-type" evidence="8">
    <location>
        <begin position="42"/>
        <end position="72"/>
    </location>
</feature>
<feature type="domain" description="C2H2-type" evidence="8">
    <location>
        <begin position="76"/>
        <end position="104"/>
    </location>
</feature>
<name>A0A8B8I307_VANTA</name>
<feature type="domain" description="C2H2-type" evidence="8">
    <location>
        <begin position="187"/>
        <end position="209"/>
    </location>
</feature>
<feature type="domain" description="C2H2-type" evidence="8">
    <location>
        <begin position="218"/>
        <end position="248"/>
    </location>
</feature>
<evidence type="ECO:0000256" key="3">
    <source>
        <dbReference type="ARBA" id="ARBA00022737"/>
    </source>
</evidence>
<evidence type="ECO:0000259" key="8">
    <source>
        <dbReference type="PROSITE" id="PS50157"/>
    </source>
</evidence>
<dbReference type="AlphaFoldDB" id="A0A8B8I307"/>
<dbReference type="Pfam" id="PF00096">
    <property type="entry name" value="zf-C2H2"/>
    <property type="match status" value="4"/>
</dbReference>
<evidence type="ECO:0000256" key="1">
    <source>
        <dbReference type="ARBA" id="ARBA00004123"/>
    </source>
</evidence>
<accession>A0A8B8I307</accession>
<dbReference type="Proteomes" id="UP001652626">
    <property type="component" value="Chromosome 3"/>
</dbReference>
<dbReference type="SMART" id="SM00355">
    <property type="entry name" value="ZnF_C2H2"/>
    <property type="match status" value="9"/>
</dbReference>
<dbReference type="GO" id="GO:0008270">
    <property type="term" value="F:zinc ion binding"/>
    <property type="evidence" value="ECO:0007669"/>
    <property type="project" value="UniProtKB-KW"/>
</dbReference>
<keyword evidence="6" id="KW-0539">Nucleus</keyword>
<sequence length="327" mass="38722">MDSQAQNKKKTYACLFAGCTSVFNRPYRLAQHQLVHIDVKPFACNQPNCTKVYTNKSHLDRHINSVHKESVNDFLYCCPKCMKKYANRQNLKRHIKVSHTSNKKHFLCDMCKLYFKKKHQLRSHMHVHNGIKPFRCLLCEKDFVTLYDKKKHMKNHKTYECDQCNMKFNRWSALITHKKIVHRSREYICDDCGKVFKERSHIIRHIKKHKPNALKSIYFCPYENCHRHYSRNSNLKQHIRVKHEGQTFDCSICQAKLSTKAKLKKHIEQHSRPELMLRIQKTLETGRKKRKDENIFKTSSALKLAGIICKDIEEVTIPPSENAVVKC</sequence>
<feature type="domain" description="C2H2-type" evidence="8">
    <location>
        <begin position="248"/>
        <end position="275"/>
    </location>
</feature>
<evidence type="ECO:0000313" key="9">
    <source>
        <dbReference type="Proteomes" id="UP001652626"/>
    </source>
</evidence>
<dbReference type="OrthoDB" id="2687452at2759"/>
<dbReference type="GO" id="GO:0003700">
    <property type="term" value="F:DNA-binding transcription factor activity"/>
    <property type="evidence" value="ECO:0007669"/>
    <property type="project" value="TreeGrafter"/>
</dbReference>
<dbReference type="GO" id="GO:0000978">
    <property type="term" value="F:RNA polymerase II cis-regulatory region sequence-specific DNA binding"/>
    <property type="evidence" value="ECO:0007669"/>
    <property type="project" value="TreeGrafter"/>
</dbReference>
<feature type="domain" description="C2H2-type" evidence="8">
    <location>
        <begin position="159"/>
        <end position="187"/>
    </location>
</feature>
<keyword evidence="9" id="KW-1185">Reference proteome</keyword>
<dbReference type="GO" id="GO:0005634">
    <property type="term" value="C:nucleus"/>
    <property type="evidence" value="ECO:0007669"/>
    <property type="project" value="UniProtKB-SubCell"/>
</dbReference>
<dbReference type="Gene3D" id="3.30.160.60">
    <property type="entry name" value="Classic Zinc Finger"/>
    <property type="match status" value="8"/>
</dbReference>
<evidence type="ECO:0000256" key="7">
    <source>
        <dbReference type="PROSITE-ProRule" id="PRU00042"/>
    </source>
</evidence>
<dbReference type="SUPFAM" id="SSF57667">
    <property type="entry name" value="beta-beta-alpha zinc fingers"/>
    <property type="match status" value="5"/>
</dbReference>
<reference evidence="9" key="1">
    <citation type="submission" date="2025-05" db="UniProtKB">
        <authorList>
            <consortium name="RefSeq"/>
        </authorList>
    </citation>
    <scope>NUCLEOTIDE SEQUENCE [LARGE SCALE GENOMIC DNA]</scope>
</reference>
<evidence type="ECO:0000256" key="5">
    <source>
        <dbReference type="ARBA" id="ARBA00022833"/>
    </source>
</evidence>
<feature type="domain" description="C2H2-type" evidence="8">
    <location>
        <begin position="106"/>
        <end position="133"/>
    </location>
</feature>
<dbReference type="InterPro" id="IPR013087">
    <property type="entry name" value="Znf_C2H2_type"/>
</dbReference>
<evidence type="ECO:0000256" key="4">
    <source>
        <dbReference type="ARBA" id="ARBA00022771"/>
    </source>
</evidence>
<dbReference type="PROSITE" id="PS00028">
    <property type="entry name" value="ZINC_FINGER_C2H2_1"/>
    <property type="match status" value="8"/>
</dbReference>
<feature type="domain" description="C2H2-type" evidence="8">
    <location>
        <begin position="12"/>
        <end position="41"/>
    </location>
</feature>
<protein>
    <submittedName>
        <fullName evidence="10">Gastrula zinc finger protein XlCGF8.2DB-like</fullName>
    </submittedName>
</protein>
<dbReference type="PANTHER" id="PTHR24390">
    <property type="entry name" value="ZINC FINGER PROTEIN"/>
    <property type="match status" value="1"/>
</dbReference>
<keyword evidence="4 7" id="KW-0863">Zinc-finger</keyword>
<organism evidence="9 10">
    <name type="scientific">Vanessa tameamea</name>
    <name type="common">Kamehameha butterfly</name>
    <dbReference type="NCBI Taxonomy" id="334116"/>
    <lineage>
        <taxon>Eukaryota</taxon>
        <taxon>Metazoa</taxon>
        <taxon>Ecdysozoa</taxon>
        <taxon>Arthropoda</taxon>
        <taxon>Hexapoda</taxon>
        <taxon>Insecta</taxon>
        <taxon>Pterygota</taxon>
        <taxon>Neoptera</taxon>
        <taxon>Endopterygota</taxon>
        <taxon>Lepidoptera</taxon>
        <taxon>Glossata</taxon>
        <taxon>Ditrysia</taxon>
        <taxon>Papilionoidea</taxon>
        <taxon>Nymphalidae</taxon>
        <taxon>Nymphalinae</taxon>
        <taxon>Vanessa</taxon>
    </lineage>
</organism>
<gene>
    <name evidence="10" type="primary">LOC113397297</name>
</gene>
<proteinExistence type="predicted"/>
<dbReference type="InterPro" id="IPR036236">
    <property type="entry name" value="Znf_C2H2_sf"/>
</dbReference>
<dbReference type="RefSeq" id="XP_026491375.2">
    <property type="nucleotide sequence ID" value="XM_026635590.2"/>
</dbReference>
<keyword evidence="2" id="KW-0479">Metal-binding</keyword>
<comment type="subcellular location">
    <subcellularLocation>
        <location evidence="1">Nucleus</location>
    </subcellularLocation>
</comment>
<keyword evidence="3" id="KW-0677">Repeat</keyword>
<evidence type="ECO:0000313" key="10">
    <source>
        <dbReference type="RefSeq" id="XP_026491375.2"/>
    </source>
</evidence>
<dbReference type="OMA" id="YTKHCRD"/>